<dbReference type="KEGG" id="cvn:111127624"/>
<feature type="region of interest" description="Disordered" evidence="1">
    <location>
        <begin position="1"/>
        <end position="21"/>
    </location>
</feature>
<gene>
    <name evidence="3" type="primary">LOC111127624</name>
</gene>
<protein>
    <submittedName>
        <fullName evidence="3">Uncharacterized protein LOC111127624</fullName>
    </submittedName>
</protein>
<accession>A0A8B8DLY1</accession>
<evidence type="ECO:0000313" key="2">
    <source>
        <dbReference type="Proteomes" id="UP000694844"/>
    </source>
</evidence>
<dbReference type="AlphaFoldDB" id="A0A8B8DLY1"/>
<proteinExistence type="predicted"/>
<evidence type="ECO:0000256" key="1">
    <source>
        <dbReference type="SAM" id="MobiDB-lite"/>
    </source>
</evidence>
<dbReference type="RefSeq" id="XP_022328594.1">
    <property type="nucleotide sequence ID" value="XM_022472886.1"/>
</dbReference>
<organism evidence="2 3">
    <name type="scientific">Crassostrea virginica</name>
    <name type="common">Eastern oyster</name>
    <dbReference type="NCBI Taxonomy" id="6565"/>
    <lineage>
        <taxon>Eukaryota</taxon>
        <taxon>Metazoa</taxon>
        <taxon>Spiralia</taxon>
        <taxon>Lophotrochozoa</taxon>
        <taxon>Mollusca</taxon>
        <taxon>Bivalvia</taxon>
        <taxon>Autobranchia</taxon>
        <taxon>Pteriomorphia</taxon>
        <taxon>Ostreida</taxon>
        <taxon>Ostreoidea</taxon>
        <taxon>Ostreidae</taxon>
        <taxon>Crassostrea</taxon>
    </lineage>
</organism>
<dbReference type="GeneID" id="111127624"/>
<evidence type="ECO:0000313" key="3">
    <source>
        <dbReference type="RefSeq" id="XP_022328594.1"/>
    </source>
</evidence>
<reference evidence="3" key="1">
    <citation type="submission" date="2025-08" db="UniProtKB">
        <authorList>
            <consortium name="RefSeq"/>
        </authorList>
    </citation>
    <scope>IDENTIFICATION</scope>
    <source>
        <tissue evidence="3">Whole sample</tissue>
    </source>
</reference>
<sequence>MSTHQESNTKDNDNVKSSTQSGNTENIFWKDWKFWTPIAIPVMMQLIMIVHDSVKQGEAELRACRENDTYADIHLSSADILKFAIQEFSLKDIIDVENERKWTDLIETAWEKRKETLLADLEKSGYYLKNVLHQKLKESMTETMKMQERKIEDKLGECHRMKDSSKVVIVVSFYDFENLEVF</sequence>
<dbReference type="Proteomes" id="UP000694844">
    <property type="component" value="Chromosome 3"/>
</dbReference>
<name>A0A8B8DLY1_CRAVI</name>
<keyword evidence="2" id="KW-1185">Reference proteome</keyword>